<protein>
    <submittedName>
        <fullName evidence="1">Uncharacterized protein</fullName>
    </submittedName>
</protein>
<dbReference type="AlphaFoldDB" id="A0AA88NDB7"/>
<comment type="caution">
    <text evidence="1">The sequence shown here is derived from an EMBL/GenBank/DDBJ whole genome shotgun (WGS) entry which is preliminary data.</text>
</comment>
<reference evidence="1" key="1">
    <citation type="submission" date="2023-07" db="EMBL/GenBank/DDBJ databases">
        <title>Chromosome-level Genome Assembly of Striped Snakehead (Channa striata).</title>
        <authorList>
            <person name="Liu H."/>
        </authorList>
    </citation>
    <scope>NUCLEOTIDE SEQUENCE</scope>
    <source>
        <strain evidence="1">Gz</strain>
        <tissue evidence="1">Muscle</tissue>
    </source>
</reference>
<keyword evidence="2" id="KW-1185">Reference proteome</keyword>
<name>A0AA88NDB7_CHASR</name>
<evidence type="ECO:0000313" key="1">
    <source>
        <dbReference type="EMBL" id="KAK2857128.1"/>
    </source>
</evidence>
<dbReference type="EMBL" id="JAUPFM010000003">
    <property type="protein sequence ID" value="KAK2857128.1"/>
    <property type="molecule type" value="Genomic_DNA"/>
</dbReference>
<sequence length="82" mass="9547">MGVMIIHTEGRYYRRLLCSSPLRAYVQCRDVLRQECSPARQRLFIAASSPRRQTLQVLLTSTSSLLLTRENVQLRLQPQSRE</sequence>
<dbReference type="Proteomes" id="UP001187415">
    <property type="component" value="Unassembled WGS sequence"/>
</dbReference>
<gene>
    <name evidence="1" type="ORF">Q5P01_005863</name>
</gene>
<proteinExistence type="predicted"/>
<evidence type="ECO:0000313" key="2">
    <source>
        <dbReference type="Proteomes" id="UP001187415"/>
    </source>
</evidence>
<organism evidence="1 2">
    <name type="scientific">Channa striata</name>
    <name type="common">Snakehead murrel</name>
    <name type="synonym">Ophicephalus striatus</name>
    <dbReference type="NCBI Taxonomy" id="64152"/>
    <lineage>
        <taxon>Eukaryota</taxon>
        <taxon>Metazoa</taxon>
        <taxon>Chordata</taxon>
        <taxon>Craniata</taxon>
        <taxon>Vertebrata</taxon>
        <taxon>Euteleostomi</taxon>
        <taxon>Actinopterygii</taxon>
        <taxon>Neopterygii</taxon>
        <taxon>Teleostei</taxon>
        <taxon>Neoteleostei</taxon>
        <taxon>Acanthomorphata</taxon>
        <taxon>Anabantaria</taxon>
        <taxon>Anabantiformes</taxon>
        <taxon>Channoidei</taxon>
        <taxon>Channidae</taxon>
        <taxon>Channa</taxon>
    </lineage>
</organism>
<accession>A0AA88NDB7</accession>